<feature type="transmembrane region" description="Helical" evidence="1">
    <location>
        <begin position="43"/>
        <end position="63"/>
    </location>
</feature>
<protein>
    <submittedName>
        <fullName evidence="2">Uncharacterized protein</fullName>
    </submittedName>
</protein>
<organism evidence="2">
    <name type="scientific">Ligilactobacillus agilis</name>
    <dbReference type="NCBI Taxonomy" id="1601"/>
    <lineage>
        <taxon>Bacteria</taxon>
        <taxon>Bacillati</taxon>
        <taxon>Bacillota</taxon>
        <taxon>Bacilli</taxon>
        <taxon>Lactobacillales</taxon>
        <taxon>Lactobacillaceae</taxon>
        <taxon>Ligilactobacillus</taxon>
    </lineage>
</organism>
<keyword evidence="1" id="KW-1133">Transmembrane helix</keyword>
<feature type="transmembrane region" description="Helical" evidence="1">
    <location>
        <begin position="12"/>
        <end position="31"/>
    </location>
</feature>
<reference evidence="2" key="1">
    <citation type="submission" date="2019-10" db="EMBL/GenBank/DDBJ databases">
        <title>Lactobacillus agilis SY111 Whole Genome Sequencing Project.</title>
        <authorList>
            <person name="Suzuki S."/>
            <person name="Endo A."/>
            <person name="Maeno S."/>
            <person name="Shiwa Y."/>
            <person name="Matsutani M."/>
            <person name="Kajikawa A."/>
        </authorList>
    </citation>
    <scope>NUCLEOTIDE SEQUENCE</scope>
    <source>
        <strain evidence="2">SY111</strain>
    </source>
</reference>
<name>A0A6F9XUU6_9LACO</name>
<dbReference type="AlphaFoldDB" id="A0A6F9XUU6"/>
<keyword evidence="1" id="KW-0812">Transmembrane</keyword>
<accession>A0A6F9XUU6</accession>
<keyword evidence="1" id="KW-0472">Membrane</keyword>
<dbReference type="EMBL" id="BLAN01000109">
    <property type="protein sequence ID" value="GET09016.1"/>
    <property type="molecule type" value="Genomic_DNA"/>
</dbReference>
<sequence length="66" mass="7446">MKPYKWKKGDGITTVCIIIGAILGFIGGIFYPSLLDEILHKFIEFTIVIVVILSPIIVIIRIARKF</sequence>
<evidence type="ECO:0000313" key="2">
    <source>
        <dbReference type="EMBL" id="GET09016.1"/>
    </source>
</evidence>
<dbReference type="Proteomes" id="UP000494178">
    <property type="component" value="Unassembled WGS sequence"/>
</dbReference>
<gene>
    <name evidence="2" type="ORF">SY111_16400</name>
</gene>
<evidence type="ECO:0000256" key="1">
    <source>
        <dbReference type="SAM" id="Phobius"/>
    </source>
</evidence>
<comment type="caution">
    <text evidence="2">The sequence shown here is derived from an EMBL/GenBank/DDBJ whole genome shotgun (WGS) entry which is preliminary data.</text>
</comment>
<proteinExistence type="predicted"/>